<comment type="caution">
    <text evidence="3">The sequence shown here is derived from an EMBL/GenBank/DDBJ whole genome shotgun (WGS) entry which is preliminary data.</text>
</comment>
<dbReference type="Pfam" id="PF00534">
    <property type="entry name" value="Glycos_transf_1"/>
    <property type="match status" value="1"/>
</dbReference>
<dbReference type="InterPro" id="IPR001296">
    <property type="entry name" value="Glyco_trans_1"/>
</dbReference>
<dbReference type="GO" id="GO:0016757">
    <property type="term" value="F:glycosyltransferase activity"/>
    <property type="evidence" value="ECO:0007669"/>
    <property type="project" value="InterPro"/>
</dbReference>
<dbReference type="Proteomes" id="UP000178583">
    <property type="component" value="Unassembled WGS sequence"/>
</dbReference>
<sequence>MKIAIIASNRKPIPSADDNVFAPGVIMKGLTDNLTKLGHEVVFFGPEGSDVNASRVVTEGLKSVYEDFKDNRVSEPYVFMENEDQYEMVLVSKAFEMVNKEKDFDIIHAHKYNKEVYFSNFTDTPLLITGHGMYCEATNSAADKIRFARYKNSCYWAYVSEYHKKDVDLNFVGKVPWGVDAESFPYNEKGGDNLIFISRMIQRKRPDFAIRVAEKAKVKIDIAGTKGINPAHIRYWDSIQQELQKSHVNFLGHVPYYNTAGKIGRARALLLPIDVGEPMPVTSLEAMACGTPVIASNIEPMNEIVVNGETGFLVDKDDEGAWVNAIKNIDKISREKCRARFEKYFTMRKMAEGYSELYRKVVKMHKERND</sequence>
<proteinExistence type="predicted"/>
<name>A0A1F5EAU6_9BACT</name>
<dbReference type="SUPFAM" id="SSF53756">
    <property type="entry name" value="UDP-Glycosyltransferase/glycogen phosphorylase"/>
    <property type="match status" value="1"/>
</dbReference>
<dbReference type="PANTHER" id="PTHR12526">
    <property type="entry name" value="GLYCOSYLTRANSFERASE"/>
    <property type="match status" value="1"/>
</dbReference>
<protein>
    <recommendedName>
        <fullName evidence="5">Glycosyl transferase family 1 domain-containing protein</fullName>
    </recommendedName>
</protein>
<evidence type="ECO:0008006" key="5">
    <source>
        <dbReference type="Google" id="ProtNLM"/>
    </source>
</evidence>
<evidence type="ECO:0000313" key="3">
    <source>
        <dbReference type="EMBL" id="OGD64430.1"/>
    </source>
</evidence>
<evidence type="ECO:0000259" key="2">
    <source>
        <dbReference type="Pfam" id="PF13439"/>
    </source>
</evidence>
<dbReference type="EMBL" id="MEZY01000018">
    <property type="protein sequence ID" value="OGD64430.1"/>
    <property type="molecule type" value="Genomic_DNA"/>
</dbReference>
<organism evidence="3 4">
    <name type="scientific">Candidatus Berkelbacteria bacterium RIFOXYA2_FULL_43_10</name>
    <dbReference type="NCBI Taxonomy" id="1797472"/>
    <lineage>
        <taxon>Bacteria</taxon>
        <taxon>Candidatus Berkelbacteria</taxon>
    </lineage>
</organism>
<accession>A0A1F5EAU6</accession>
<feature type="domain" description="Glycosyltransferase subfamily 4-like N-terminal" evidence="2">
    <location>
        <begin position="28"/>
        <end position="156"/>
    </location>
</feature>
<dbReference type="Pfam" id="PF13439">
    <property type="entry name" value="Glyco_transf_4"/>
    <property type="match status" value="1"/>
</dbReference>
<dbReference type="InterPro" id="IPR028098">
    <property type="entry name" value="Glyco_trans_4-like_N"/>
</dbReference>
<reference evidence="3 4" key="1">
    <citation type="journal article" date="2016" name="Nat. Commun.">
        <title>Thousands of microbial genomes shed light on interconnected biogeochemical processes in an aquifer system.</title>
        <authorList>
            <person name="Anantharaman K."/>
            <person name="Brown C.T."/>
            <person name="Hug L.A."/>
            <person name="Sharon I."/>
            <person name="Castelle C.J."/>
            <person name="Probst A.J."/>
            <person name="Thomas B.C."/>
            <person name="Singh A."/>
            <person name="Wilkins M.J."/>
            <person name="Karaoz U."/>
            <person name="Brodie E.L."/>
            <person name="Williams K.H."/>
            <person name="Hubbard S.S."/>
            <person name="Banfield J.F."/>
        </authorList>
    </citation>
    <scope>NUCLEOTIDE SEQUENCE [LARGE SCALE GENOMIC DNA]</scope>
</reference>
<dbReference type="AlphaFoldDB" id="A0A1F5EAU6"/>
<feature type="domain" description="Glycosyl transferase family 1" evidence="1">
    <location>
        <begin position="190"/>
        <end position="342"/>
    </location>
</feature>
<dbReference type="Gene3D" id="3.40.50.2000">
    <property type="entry name" value="Glycogen Phosphorylase B"/>
    <property type="match status" value="2"/>
</dbReference>
<evidence type="ECO:0000259" key="1">
    <source>
        <dbReference type="Pfam" id="PF00534"/>
    </source>
</evidence>
<dbReference type="PANTHER" id="PTHR12526:SF595">
    <property type="entry name" value="BLL5217 PROTEIN"/>
    <property type="match status" value="1"/>
</dbReference>
<dbReference type="STRING" id="1797472.A2215_03510"/>
<evidence type="ECO:0000313" key="4">
    <source>
        <dbReference type="Proteomes" id="UP000178583"/>
    </source>
</evidence>
<gene>
    <name evidence="3" type="ORF">A2215_03510</name>
</gene>